<dbReference type="InterPro" id="IPR050491">
    <property type="entry name" value="AmpC-like"/>
</dbReference>
<protein>
    <submittedName>
        <fullName evidence="3">Serine hydrolase</fullName>
    </submittedName>
</protein>
<accession>A0A844XVY5</accession>
<feature type="signal peptide" evidence="1">
    <location>
        <begin position="1"/>
        <end position="19"/>
    </location>
</feature>
<sequence length="355" mass="38998">MTRYLLCALALLICSPSYAGDDPSLEQLLAEEVNAGVFMGNVLIADGDEVIFEASYGSANLEWGIANASDTKFQIGSLAKQINAAAILLLKERGLLDLDDPVKAHFPKAPPHWDRITLRHLLTHTSGIVNITAHSDIDRLVRLPLSQEEQFALFIEEPLEFAPGERWQYSNSGYLVLDAVIENVSGETWEEFTTSNIFAPLGMNDTGLDDLRRILPKRASGYSLSDGLLRNAEFEEVAIRKGAGGLYSTTHDLLKWQRGLFNGKLLSAASVDEMMTPAADAIRGSSYGLGFLIQDDDDGRLIWHRGSNNGFKGWVGYDPDADITVIILTNIRDSQLLDLGPRLVQVSRARATPPN</sequence>
<evidence type="ECO:0000259" key="2">
    <source>
        <dbReference type="Pfam" id="PF00144"/>
    </source>
</evidence>
<gene>
    <name evidence="3" type="ORF">GRI42_00255</name>
</gene>
<keyword evidence="1" id="KW-0732">Signal</keyword>
<keyword evidence="3" id="KW-0378">Hydrolase</keyword>
<name>A0A844XVY5_9SPHN</name>
<dbReference type="Pfam" id="PF00144">
    <property type="entry name" value="Beta-lactamase"/>
    <property type="match status" value="1"/>
</dbReference>
<comment type="caution">
    <text evidence="3">The sequence shown here is derived from an EMBL/GenBank/DDBJ whole genome shotgun (WGS) entry which is preliminary data.</text>
</comment>
<dbReference type="InterPro" id="IPR001466">
    <property type="entry name" value="Beta-lactam-related"/>
</dbReference>
<dbReference type="RefSeq" id="WP_160606081.1">
    <property type="nucleotide sequence ID" value="NZ_WTYF01000002.1"/>
</dbReference>
<organism evidence="3 4">
    <name type="scientific">Qipengyuania gaetbuli</name>
    <dbReference type="NCBI Taxonomy" id="266952"/>
    <lineage>
        <taxon>Bacteria</taxon>
        <taxon>Pseudomonadati</taxon>
        <taxon>Pseudomonadota</taxon>
        <taxon>Alphaproteobacteria</taxon>
        <taxon>Sphingomonadales</taxon>
        <taxon>Erythrobacteraceae</taxon>
        <taxon>Qipengyuania</taxon>
    </lineage>
</organism>
<dbReference type="SUPFAM" id="SSF56601">
    <property type="entry name" value="beta-lactamase/transpeptidase-like"/>
    <property type="match status" value="1"/>
</dbReference>
<keyword evidence="4" id="KW-1185">Reference proteome</keyword>
<dbReference type="PANTHER" id="PTHR46825:SF9">
    <property type="entry name" value="BETA-LACTAMASE-RELATED DOMAIN-CONTAINING PROTEIN"/>
    <property type="match status" value="1"/>
</dbReference>
<dbReference type="OrthoDB" id="9804448at2"/>
<feature type="domain" description="Beta-lactamase-related" evidence="2">
    <location>
        <begin position="41"/>
        <end position="334"/>
    </location>
</feature>
<proteinExistence type="predicted"/>
<dbReference type="PANTHER" id="PTHR46825">
    <property type="entry name" value="D-ALANYL-D-ALANINE-CARBOXYPEPTIDASE/ENDOPEPTIDASE AMPH"/>
    <property type="match status" value="1"/>
</dbReference>
<reference evidence="3 4" key="1">
    <citation type="submission" date="2019-12" db="EMBL/GenBank/DDBJ databases">
        <title>Genomic-based taxomic classification of the family Erythrobacteraceae.</title>
        <authorList>
            <person name="Xu L."/>
        </authorList>
    </citation>
    <scope>NUCLEOTIDE SEQUENCE [LARGE SCALE GENOMIC DNA]</scope>
    <source>
        <strain evidence="3 4">DSM 16225</strain>
    </source>
</reference>
<feature type="chain" id="PRO_5032997113" evidence="1">
    <location>
        <begin position="20"/>
        <end position="355"/>
    </location>
</feature>
<evidence type="ECO:0000313" key="4">
    <source>
        <dbReference type="Proteomes" id="UP000444185"/>
    </source>
</evidence>
<dbReference type="Gene3D" id="3.40.710.10">
    <property type="entry name" value="DD-peptidase/beta-lactamase superfamily"/>
    <property type="match status" value="1"/>
</dbReference>
<dbReference type="GO" id="GO:0016787">
    <property type="term" value="F:hydrolase activity"/>
    <property type="evidence" value="ECO:0007669"/>
    <property type="project" value="UniProtKB-KW"/>
</dbReference>
<evidence type="ECO:0000256" key="1">
    <source>
        <dbReference type="SAM" id="SignalP"/>
    </source>
</evidence>
<dbReference type="InterPro" id="IPR012338">
    <property type="entry name" value="Beta-lactam/transpept-like"/>
</dbReference>
<dbReference type="AlphaFoldDB" id="A0A844XVY5"/>
<evidence type="ECO:0000313" key="3">
    <source>
        <dbReference type="EMBL" id="MXO49736.1"/>
    </source>
</evidence>
<dbReference type="EMBL" id="WTYF01000002">
    <property type="protein sequence ID" value="MXO49736.1"/>
    <property type="molecule type" value="Genomic_DNA"/>
</dbReference>
<dbReference type="Proteomes" id="UP000444185">
    <property type="component" value="Unassembled WGS sequence"/>
</dbReference>